<dbReference type="EMBL" id="UGTJ01000002">
    <property type="protein sequence ID" value="SUB96627.1"/>
    <property type="molecule type" value="Genomic_DNA"/>
</dbReference>
<proteinExistence type="predicted"/>
<protein>
    <submittedName>
        <fullName evidence="1">Glutaredoxin-related protein</fullName>
    </submittedName>
</protein>
<sequence length="98" mass="10676">MIKIYGMKTCPDCMAVEEQVKGDSRYQVIDIGEHVRHLKAFLQLRDNSPAFAEAKRMGYAGIPCFVLEDGTVTLNPEEAGIRPAATDAPSCRLDGSGC</sequence>
<evidence type="ECO:0000313" key="1">
    <source>
        <dbReference type="EMBL" id="SUB96627.1"/>
    </source>
</evidence>
<dbReference type="Gene3D" id="3.40.30.10">
    <property type="entry name" value="Glutaredoxin"/>
    <property type="match status" value="1"/>
</dbReference>
<dbReference type="GeneID" id="93537320"/>
<gene>
    <name evidence="1" type="ORF">NCTC13063_02393</name>
</gene>
<comment type="caution">
    <text evidence="1">The sequence shown here is derived from an EMBL/GenBank/DDBJ whole genome shotgun (WGS) entry which is preliminary data.</text>
</comment>
<evidence type="ECO:0000313" key="2">
    <source>
        <dbReference type="Proteomes" id="UP000255283"/>
    </source>
</evidence>
<dbReference type="Proteomes" id="UP000255283">
    <property type="component" value="Unassembled WGS sequence"/>
</dbReference>
<accession>A0AAQ1ZLP4</accession>
<organism evidence="1 2">
    <name type="scientific">Segatella buccae</name>
    <dbReference type="NCBI Taxonomy" id="28126"/>
    <lineage>
        <taxon>Bacteria</taxon>
        <taxon>Pseudomonadati</taxon>
        <taxon>Bacteroidota</taxon>
        <taxon>Bacteroidia</taxon>
        <taxon>Bacteroidales</taxon>
        <taxon>Prevotellaceae</taxon>
        <taxon>Segatella</taxon>
    </lineage>
</organism>
<reference evidence="1 2" key="1">
    <citation type="submission" date="2018-06" db="EMBL/GenBank/DDBJ databases">
        <authorList>
            <consortium name="Pathogen Informatics"/>
            <person name="Doyle S."/>
        </authorList>
    </citation>
    <scope>NUCLEOTIDE SEQUENCE [LARGE SCALE GENOMIC DNA]</scope>
    <source>
        <strain evidence="1 2">NCTC13063</strain>
    </source>
</reference>
<dbReference type="RefSeq" id="WP_004346891.1">
    <property type="nucleotide sequence ID" value="NZ_CALLWX010000003.1"/>
</dbReference>
<name>A0AAQ1ZLP4_9BACT</name>
<dbReference type="AlphaFoldDB" id="A0AAQ1ZLP4"/>